<evidence type="ECO:0000256" key="8">
    <source>
        <dbReference type="ARBA" id="ARBA00022840"/>
    </source>
</evidence>
<evidence type="ECO:0000256" key="3">
    <source>
        <dbReference type="ARBA" id="ARBA00022516"/>
    </source>
</evidence>
<comment type="caution">
    <text evidence="14">The sequence shown here is derived from an EMBL/GenBank/DDBJ whole genome shotgun (WGS) entry which is preliminary data.</text>
</comment>
<dbReference type="GO" id="GO:0008654">
    <property type="term" value="P:phospholipid biosynthetic process"/>
    <property type="evidence" value="ECO:0007669"/>
    <property type="project" value="UniProtKB-KW"/>
</dbReference>
<keyword evidence="12" id="KW-1208">Phospholipid metabolism</keyword>
<dbReference type="InterPro" id="IPR016064">
    <property type="entry name" value="NAD/diacylglycerol_kinase_sf"/>
</dbReference>
<sequence>MEDKTYLFIVNPVSGNGKGRKMVDKIHKAMAKTKKVYRLELTKGKGYAKRLALAATEDVVVAVGGDGTINEVVNGIIKSDKVLGVVPSGTGNDFIRNLDIPKEPEKALERILNGEEIAINVGKAFEHYFVNIASVGLDAEIANEANRLKKFFNGTTAYVVAFIKALLSFNSISISIKNGKGSFKQETTLMALCNGKSYGGGMKIAPLADMGDDLLDICIVKKINKLKLLLVFPTIFTGKHTKFKEVQIIKEPYISLRIEDPVIINLDGEIYPITKEDFEVLEFKISKFKLKVLC</sequence>
<keyword evidence="7 14" id="KW-0418">Kinase</keyword>
<evidence type="ECO:0000313" key="15">
    <source>
        <dbReference type="Proteomes" id="UP000432715"/>
    </source>
</evidence>
<dbReference type="Pfam" id="PF19279">
    <property type="entry name" value="YegS_C"/>
    <property type="match status" value="1"/>
</dbReference>
<evidence type="ECO:0000256" key="7">
    <source>
        <dbReference type="ARBA" id="ARBA00022777"/>
    </source>
</evidence>
<keyword evidence="11" id="KW-0594">Phospholipid biosynthesis</keyword>
<feature type="domain" description="DAGKc" evidence="13">
    <location>
        <begin position="1"/>
        <end position="127"/>
    </location>
</feature>
<dbReference type="InterPro" id="IPR045540">
    <property type="entry name" value="YegS/DAGK_C"/>
</dbReference>
<comment type="similarity">
    <text evidence="2">Belongs to the diacylglycerol/lipid kinase family.</text>
</comment>
<keyword evidence="8" id="KW-0067">ATP-binding</keyword>
<dbReference type="InterPro" id="IPR050187">
    <property type="entry name" value="Lipid_Phosphate_FormReg"/>
</dbReference>
<keyword evidence="10" id="KW-0443">Lipid metabolism</keyword>
<organism evidence="14 15">
    <name type="scientific">Alkaliphilus pronyensis</name>
    <dbReference type="NCBI Taxonomy" id="1482732"/>
    <lineage>
        <taxon>Bacteria</taxon>
        <taxon>Bacillati</taxon>
        <taxon>Bacillota</taxon>
        <taxon>Clostridia</taxon>
        <taxon>Peptostreptococcales</taxon>
        <taxon>Natronincolaceae</taxon>
        <taxon>Alkaliphilus</taxon>
    </lineage>
</organism>
<dbReference type="SUPFAM" id="SSF111331">
    <property type="entry name" value="NAD kinase/diacylglycerol kinase-like"/>
    <property type="match status" value="1"/>
</dbReference>
<dbReference type="EMBL" id="WBZC01000054">
    <property type="protein sequence ID" value="KAB3531881.1"/>
    <property type="molecule type" value="Genomic_DNA"/>
</dbReference>
<evidence type="ECO:0000256" key="11">
    <source>
        <dbReference type="ARBA" id="ARBA00023209"/>
    </source>
</evidence>
<evidence type="ECO:0000256" key="4">
    <source>
        <dbReference type="ARBA" id="ARBA00022679"/>
    </source>
</evidence>
<evidence type="ECO:0000313" key="14">
    <source>
        <dbReference type="EMBL" id="KAB3531881.1"/>
    </source>
</evidence>
<dbReference type="Pfam" id="PF00781">
    <property type="entry name" value="DAGK_cat"/>
    <property type="match status" value="1"/>
</dbReference>
<proteinExistence type="inferred from homology"/>
<dbReference type="PANTHER" id="PTHR12358:SF106">
    <property type="entry name" value="LIPID KINASE YEGS"/>
    <property type="match status" value="1"/>
</dbReference>
<evidence type="ECO:0000256" key="5">
    <source>
        <dbReference type="ARBA" id="ARBA00022723"/>
    </source>
</evidence>
<evidence type="ECO:0000256" key="2">
    <source>
        <dbReference type="ARBA" id="ARBA00005983"/>
    </source>
</evidence>
<dbReference type="GO" id="GO:0046872">
    <property type="term" value="F:metal ion binding"/>
    <property type="evidence" value="ECO:0007669"/>
    <property type="project" value="UniProtKB-KW"/>
</dbReference>
<dbReference type="NCBIfam" id="TIGR00147">
    <property type="entry name" value="YegS/Rv2252/BmrU family lipid kinase"/>
    <property type="match status" value="1"/>
</dbReference>
<dbReference type="PROSITE" id="PS50146">
    <property type="entry name" value="DAGK"/>
    <property type="match status" value="1"/>
</dbReference>
<dbReference type="RefSeq" id="WP_151861951.1">
    <property type="nucleotide sequence ID" value="NZ_WBZC01000054.1"/>
</dbReference>
<evidence type="ECO:0000256" key="12">
    <source>
        <dbReference type="ARBA" id="ARBA00023264"/>
    </source>
</evidence>
<name>A0A6I0FD41_9FIRM</name>
<dbReference type="SMART" id="SM00046">
    <property type="entry name" value="DAGKc"/>
    <property type="match status" value="1"/>
</dbReference>
<dbReference type="GO" id="GO:0005886">
    <property type="term" value="C:plasma membrane"/>
    <property type="evidence" value="ECO:0007669"/>
    <property type="project" value="TreeGrafter"/>
</dbReference>
<dbReference type="AlphaFoldDB" id="A0A6I0FD41"/>
<keyword evidence="6" id="KW-0547">Nucleotide-binding</keyword>
<dbReference type="Gene3D" id="3.40.50.10330">
    <property type="entry name" value="Probable inorganic polyphosphate/atp-NAD kinase, domain 1"/>
    <property type="match status" value="1"/>
</dbReference>
<keyword evidence="15" id="KW-1185">Reference proteome</keyword>
<comment type="cofactor">
    <cofactor evidence="1">
        <name>Mg(2+)</name>
        <dbReference type="ChEBI" id="CHEBI:18420"/>
    </cofactor>
</comment>
<keyword evidence="4" id="KW-0808">Transferase</keyword>
<dbReference type="OrthoDB" id="9786026at2"/>
<dbReference type="InterPro" id="IPR017438">
    <property type="entry name" value="ATP-NAD_kinase_N"/>
</dbReference>
<keyword evidence="9" id="KW-0460">Magnesium</keyword>
<dbReference type="InterPro" id="IPR001206">
    <property type="entry name" value="Diacylglycerol_kinase_cat_dom"/>
</dbReference>
<gene>
    <name evidence="14" type="ORF">F8154_12470</name>
</gene>
<dbReference type="Proteomes" id="UP000432715">
    <property type="component" value="Unassembled WGS sequence"/>
</dbReference>
<dbReference type="InterPro" id="IPR005218">
    <property type="entry name" value="Diacylglycerol/lipid_kinase"/>
</dbReference>
<keyword evidence="5" id="KW-0479">Metal-binding</keyword>
<dbReference type="GO" id="GO:0016301">
    <property type="term" value="F:kinase activity"/>
    <property type="evidence" value="ECO:0007669"/>
    <property type="project" value="UniProtKB-KW"/>
</dbReference>
<evidence type="ECO:0000256" key="1">
    <source>
        <dbReference type="ARBA" id="ARBA00001946"/>
    </source>
</evidence>
<evidence type="ECO:0000259" key="13">
    <source>
        <dbReference type="PROSITE" id="PS50146"/>
    </source>
</evidence>
<protein>
    <submittedName>
        <fullName evidence="14">Diacylglycerol kinase family lipid kinase</fullName>
    </submittedName>
</protein>
<accession>A0A6I0FD41</accession>
<reference evidence="14 15" key="1">
    <citation type="submission" date="2019-10" db="EMBL/GenBank/DDBJ databases">
        <title>Alkaliphilus serpentinus sp. nov. and Alkaliphilus pronyensis sp. nov., two novel anaerobic alkaliphilic species isolated from the serpentinized-hosted hydrothermal field of the Prony Bay (New Caledonia).</title>
        <authorList>
            <person name="Postec A."/>
        </authorList>
    </citation>
    <scope>NUCLEOTIDE SEQUENCE [LARGE SCALE GENOMIC DNA]</scope>
    <source>
        <strain evidence="14 15">LacV</strain>
    </source>
</reference>
<keyword evidence="3" id="KW-0444">Lipid biosynthesis</keyword>
<dbReference type="GO" id="GO:0005524">
    <property type="term" value="F:ATP binding"/>
    <property type="evidence" value="ECO:0007669"/>
    <property type="project" value="UniProtKB-KW"/>
</dbReference>
<evidence type="ECO:0000256" key="6">
    <source>
        <dbReference type="ARBA" id="ARBA00022741"/>
    </source>
</evidence>
<dbReference type="PANTHER" id="PTHR12358">
    <property type="entry name" value="SPHINGOSINE KINASE"/>
    <property type="match status" value="1"/>
</dbReference>
<dbReference type="Gene3D" id="2.60.200.40">
    <property type="match status" value="1"/>
</dbReference>
<evidence type="ECO:0000256" key="10">
    <source>
        <dbReference type="ARBA" id="ARBA00023098"/>
    </source>
</evidence>
<evidence type="ECO:0000256" key="9">
    <source>
        <dbReference type="ARBA" id="ARBA00022842"/>
    </source>
</evidence>